<dbReference type="CDD" id="cd02440">
    <property type="entry name" value="AdoMet_MTases"/>
    <property type="match status" value="1"/>
</dbReference>
<dbReference type="OrthoDB" id="2013972at2759"/>
<keyword evidence="1" id="KW-0489">Methyltransferase</keyword>
<dbReference type="EMBL" id="JAAGWQ010000039">
    <property type="protein sequence ID" value="KAF5675554.1"/>
    <property type="molecule type" value="Genomic_DNA"/>
</dbReference>
<keyword evidence="2" id="KW-1185">Reference proteome</keyword>
<protein>
    <submittedName>
        <fullName evidence="1">Methyltransferase</fullName>
    </submittedName>
</protein>
<dbReference type="InterPro" id="IPR029063">
    <property type="entry name" value="SAM-dependent_MTases_sf"/>
</dbReference>
<reference evidence="1 2" key="1">
    <citation type="submission" date="2020-05" db="EMBL/GenBank/DDBJ databases">
        <title>Identification and distribution of gene clusters putatively required for synthesis of sphingolipid metabolism inhibitors in phylogenetically diverse species of the filamentous fungus Fusarium.</title>
        <authorList>
            <person name="Kim H.-S."/>
            <person name="Busman M."/>
            <person name="Brown D.W."/>
            <person name="Divon H."/>
            <person name="Uhlig S."/>
            <person name="Proctor R.H."/>
        </authorList>
    </citation>
    <scope>NUCLEOTIDE SEQUENCE [LARGE SCALE GENOMIC DNA]</scope>
    <source>
        <strain evidence="1 2">NRRL 20693</strain>
    </source>
</reference>
<gene>
    <name evidence="1" type="ORF">FHETE_2551</name>
</gene>
<sequence length="292" mass="32381">MAHAHDSVHSRGSEGSNISIPNYLRHRVHVTRLVVGYDHTSLEEIISPRDCPVARASPGGENTDRADVQVVHLEADALNNSDSVIGADLEYHSINNRGYHRDEKYYYLPSDEGNLADLQDYQLRLKFAGKRYFAPNSEAVKRVLDVGTGTGVWAIEFGIWADDHPDGEVFGVDVAANQPTFDLTPGGWLAVIDPTFPAKSDYGTLKLNSDLDQWDQLTCKDAARLGRPFDEGVTHETRLIEQDLINAMKRASSSLPIPGEAPKYKETGPWTLANIERNLESISTMLFCMDLA</sequence>
<organism evidence="1 2">
    <name type="scientific">Fusarium heterosporum</name>
    <dbReference type="NCBI Taxonomy" id="42747"/>
    <lineage>
        <taxon>Eukaryota</taxon>
        <taxon>Fungi</taxon>
        <taxon>Dikarya</taxon>
        <taxon>Ascomycota</taxon>
        <taxon>Pezizomycotina</taxon>
        <taxon>Sordariomycetes</taxon>
        <taxon>Hypocreomycetidae</taxon>
        <taxon>Hypocreales</taxon>
        <taxon>Nectriaceae</taxon>
        <taxon>Fusarium</taxon>
        <taxon>Fusarium heterosporum species complex</taxon>
    </lineage>
</organism>
<dbReference type="Proteomes" id="UP000567885">
    <property type="component" value="Unassembled WGS sequence"/>
</dbReference>
<dbReference type="Gene3D" id="3.40.50.150">
    <property type="entry name" value="Vaccinia Virus protein VP39"/>
    <property type="match status" value="1"/>
</dbReference>
<dbReference type="AlphaFoldDB" id="A0A8H5TUR7"/>
<accession>A0A8H5TUR7</accession>
<proteinExistence type="predicted"/>
<dbReference type="GO" id="GO:0032259">
    <property type="term" value="P:methylation"/>
    <property type="evidence" value="ECO:0007669"/>
    <property type="project" value="UniProtKB-KW"/>
</dbReference>
<name>A0A8H5TUR7_FUSHE</name>
<evidence type="ECO:0000313" key="2">
    <source>
        <dbReference type="Proteomes" id="UP000567885"/>
    </source>
</evidence>
<keyword evidence="1" id="KW-0808">Transferase</keyword>
<dbReference type="SUPFAM" id="SSF53335">
    <property type="entry name" value="S-adenosyl-L-methionine-dependent methyltransferases"/>
    <property type="match status" value="1"/>
</dbReference>
<comment type="caution">
    <text evidence="1">The sequence shown here is derived from an EMBL/GenBank/DDBJ whole genome shotgun (WGS) entry which is preliminary data.</text>
</comment>
<evidence type="ECO:0000313" key="1">
    <source>
        <dbReference type="EMBL" id="KAF5675554.1"/>
    </source>
</evidence>
<dbReference type="GO" id="GO:0008168">
    <property type="term" value="F:methyltransferase activity"/>
    <property type="evidence" value="ECO:0007669"/>
    <property type="project" value="UniProtKB-KW"/>
</dbReference>